<gene>
    <name evidence="2" type="ORF">CLCR_07698</name>
</gene>
<protein>
    <submittedName>
        <fullName evidence="2">Uncharacterized protein</fullName>
    </submittedName>
</protein>
<evidence type="ECO:0000313" key="3">
    <source>
        <dbReference type="Proteomes" id="UP000094526"/>
    </source>
</evidence>
<evidence type="ECO:0000256" key="1">
    <source>
        <dbReference type="SAM" id="MobiDB-lite"/>
    </source>
</evidence>
<dbReference type="EMBL" id="LGRB01000010">
    <property type="protein sequence ID" value="OCT50801.1"/>
    <property type="molecule type" value="Genomic_DNA"/>
</dbReference>
<evidence type="ECO:0000313" key="2">
    <source>
        <dbReference type="EMBL" id="OCT50801.1"/>
    </source>
</evidence>
<organism evidence="2 3">
    <name type="scientific">Cladophialophora carrionii</name>
    <dbReference type="NCBI Taxonomy" id="86049"/>
    <lineage>
        <taxon>Eukaryota</taxon>
        <taxon>Fungi</taxon>
        <taxon>Dikarya</taxon>
        <taxon>Ascomycota</taxon>
        <taxon>Pezizomycotina</taxon>
        <taxon>Eurotiomycetes</taxon>
        <taxon>Chaetothyriomycetidae</taxon>
        <taxon>Chaetothyriales</taxon>
        <taxon>Herpotrichiellaceae</taxon>
        <taxon>Cladophialophora</taxon>
    </lineage>
</organism>
<dbReference type="VEuPathDB" id="FungiDB:CLCR_07698"/>
<sequence length="130" mass="14051">MEGQGSLYQPRPFMWKSRGFVGEVGEDAGPPPGKGPESFLPFGQRLPSRRSAPLCNPFGSAPRVAAAVSRQSHVFPTEDSRVAEKASQADDRRRLNDLACQDGTSVSVKLQEGGYQLPAICSNISHHDIT</sequence>
<feature type="region of interest" description="Disordered" evidence="1">
    <location>
        <begin position="19"/>
        <end position="48"/>
    </location>
</feature>
<accession>A0A1C1CQQ2</accession>
<keyword evidence="3" id="KW-1185">Reference proteome</keyword>
<comment type="caution">
    <text evidence="2">The sequence shown here is derived from an EMBL/GenBank/DDBJ whole genome shotgun (WGS) entry which is preliminary data.</text>
</comment>
<dbReference type="Proteomes" id="UP000094526">
    <property type="component" value="Unassembled WGS sequence"/>
</dbReference>
<name>A0A1C1CQQ2_9EURO</name>
<dbReference type="AlphaFoldDB" id="A0A1C1CQQ2"/>
<proteinExistence type="predicted"/>
<reference evidence="3" key="1">
    <citation type="submission" date="2015-07" db="EMBL/GenBank/DDBJ databases">
        <authorList>
            <person name="Teixeira M.M."/>
            <person name="Souza R.C."/>
            <person name="Almeida L.G."/>
            <person name="Vicente V.A."/>
            <person name="de Hoog S."/>
            <person name="Bocca A.L."/>
            <person name="de Almeida S.R."/>
            <person name="Vasconcelos A.T."/>
            <person name="Felipe M.S."/>
        </authorList>
    </citation>
    <scope>NUCLEOTIDE SEQUENCE [LARGE SCALE GENOMIC DNA]</scope>
    <source>
        <strain evidence="3">KSF</strain>
    </source>
</reference>